<dbReference type="SUPFAM" id="SSF51905">
    <property type="entry name" value="FAD/NAD(P)-binding domain"/>
    <property type="match status" value="1"/>
</dbReference>
<dbReference type="AlphaFoldDB" id="A0A1M5PQK1"/>
<dbReference type="GO" id="GO:0008202">
    <property type="term" value="P:steroid metabolic process"/>
    <property type="evidence" value="ECO:0007669"/>
    <property type="project" value="UniProtKB-ARBA"/>
</dbReference>
<proteinExistence type="predicted"/>
<dbReference type="Pfam" id="PF00890">
    <property type="entry name" value="FAD_binding_2"/>
    <property type="match status" value="1"/>
</dbReference>
<comment type="cofactor">
    <cofactor evidence="1">
        <name>FAD</name>
        <dbReference type="ChEBI" id="CHEBI:57692"/>
    </cofactor>
</comment>
<dbReference type="OrthoDB" id="337830at2"/>
<dbReference type="PANTHER" id="PTHR43400:SF10">
    <property type="entry name" value="3-OXOSTEROID 1-DEHYDROGENASE"/>
    <property type="match status" value="1"/>
</dbReference>
<dbReference type="GO" id="GO:0016491">
    <property type="term" value="F:oxidoreductase activity"/>
    <property type="evidence" value="ECO:0007669"/>
    <property type="project" value="UniProtKB-KW"/>
</dbReference>
<reference evidence="6 7" key="1">
    <citation type="submission" date="2016-11" db="EMBL/GenBank/DDBJ databases">
        <authorList>
            <person name="Jaros S."/>
            <person name="Januszkiewicz K."/>
            <person name="Wedrychowicz H."/>
        </authorList>
    </citation>
    <scope>NUCLEOTIDE SEQUENCE [LARGE SCALE GENOMIC DNA]</scope>
    <source>
        <strain evidence="6 7">CGMCC 1.7049</strain>
    </source>
</reference>
<evidence type="ECO:0000259" key="5">
    <source>
        <dbReference type="Pfam" id="PF00890"/>
    </source>
</evidence>
<accession>A0A1M5PQK1</accession>
<organism evidence="6 7">
    <name type="scientific">Hydrocarboniphaga daqingensis</name>
    <dbReference type="NCBI Taxonomy" id="490188"/>
    <lineage>
        <taxon>Bacteria</taxon>
        <taxon>Pseudomonadati</taxon>
        <taxon>Pseudomonadota</taxon>
        <taxon>Gammaproteobacteria</taxon>
        <taxon>Nevskiales</taxon>
        <taxon>Nevskiaceae</taxon>
        <taxon>Hydrocarboniphaga</taxon>
    </lineage>
</organism>
<keyword evidence="7" id="KW-1185">Reference proteome</keyword>
<dbReference type="PROSITE" id="PS51257">
    <property type="entry name" value="PROKAR_LIPOPROTEIN"/>
    <property type="match status" value="1"/>
</dbReference>
<keyword evidence="3" id="KW-0274">FAD</keyword>
<dbReference type="PANTHER" id="PTHR43400">
    <property type="entry name" value="FUMARATE REDUCTASE"/>
    <property type="match status" value="1"/>
</dbReference>
<dbReference type="Proteomes" id="UP000199758">
    <property type="component" value="Unassembled WGS sequence"/>
</dbReference>
<evidence type="ECO:0000313" key="6">
    <source>
        <dbReference type="EMBL" id="SHH03951.1"/>
    </source>
</evidence>
<name>A0A1M5PQK1_9GAMM</name>
<evidence type="ECO:0000313" key="7">
    <source>
        <dbReference type="Proteomes" id="UP000199758"/>
    </source>
</evidence>
<sequence>MKRIVRYEDVRHFDLTADVVVCGYGGAGGCAALEARRAGAEVLLIEQASGAGGSTMMSACEMFLGGGGGTRLQRELGFTETTDNFYAYLKACFGDNTDEARLRQFVDNAAAHFDWMEALGVVYKRGFYAGRDVVAMTGDSLQYTGNEQSYPFNTVAAAVPHGHLPADANHEGGLRVMAALVARVTEAGVRTQFDTRAQQLIQDDSGRVRGIVARRFGERQFIEARRGVVLTTGGFIMNEAMTRRHIPSLDAVALRHGNPGDRGDGILMGVAAGGQAINMGEAFVGVAHYPPAQLTYGIFVNAAGQRFINEDIYLARLGHYIHAQPDPRVYLFIDNRFFDRPAYIQTEIVAVGDTVAEVERDAGLPPRALQQTVAFYNEHAARGEDPLFHKSPDYLAPLTTPPYALSSYRLSDLKPPVFTLGGLDVRPTGEVLDSDGDPIAGLYAAGRTVAGIPRNSQGYASGMSVADVTYFGRLAGIQAAAAAPA</sequence>
<dbReference type="InterPro" id="IPR027477">
    <property type="entry name" value="Succ_DH/fumarate_Rdtase_cat_sf"/>
</dbReference>
<dbReference type="SUPFAM" id="SSF56425">
    <property type="entry name" value="Succinate dehydrogenase/fumarate reductase flavoprotein, catalytic domain"/>
    <property type="match status" value="1"/>
</dbReference>
<dbReference type="InterPro" id="IPR036188">
    <property type="entry name" value="FAD/NAD-bd_sf"/>
</dbReference>
<evidence type="ECO:0000256" key="3">
    <source>
        <dbReference type="ARBA" id="ARBA00022827"/>
    </source>
</evidence>
<dbReference type="RefSeq" id="WP_072897609.1">
    <property type="nucleotide sequence ID" value="NZ_FQWZ01000005.1"/>
</dbReference>
<keyword evidence="4" id="KW-0560">Oxidoreductase</keyword>
<dbReference type="STRING" id="490188.SAMN04488068_2247"/>
<evidence type="ECO:0000256" key="4">
    <source>
        <dbReference type="ARBA" id="ARBA00023002"/>
    </source>
</evidence>
<keyword evidence="2" id="KW-0285">Flavoprotein</keyword>
<feature type="domain" description="FAD-dependent oxidoreductase 2 FAD-binding" evidence="5">
    <location>
        <begin position="18"/>
        <end position="451"/>
    </location>
</feature>
<dbReference type="InterPro" id="IPR050315">
    <property type="entry name" value="FAD-oxidoreductase_2"/>
</dbReference>
<dbReference type="NCBIfam" id="NF005510">
    <property type="entry name" value="PRK07121.1-3"/>
    <property type="match status" value="1"/>
</dbReference>
<dbReference type="Gene3D" id="3.50.50.60">
    <property type="entry name" value="FAD/NAD(P)-binding domain"/>
    <property type="match status" value="1"/>
</dbReference>
<protein>
    <submittedName>
        <fullName evidence="6">Succinate dehydrogenase/fumarate reductase, flavoprotein subunit</fullName>
    </submittedName>
</protein>
<gene>
    <name evidence="6" type="ORF">SAMN04488068_2247</name>
</gene>
<dbReference type="EMBL" id="FQWZ01000005">
    <property type="protein sequence ID" value="SHH03951.1"/>
    <property type="molecule type" value="Genomic_DNA"/>
</dbReference>
<dbReference type="InterPro" id="IPR003953">
    <property type="entry name" value="FAD-dep_OxRdtase_2_FAD-bd"/>
</dbReference>
<evidence type="ECO:0000256" key="1">
    <source>
        <dbReference type="ARBA" id="ARBA00001974"/>
    </source>
</evidence>
<dbReference type="Gene3D" id="3.90.700.10">
    <property type="entry name" value="Succinate dehydrogenase/fumarate reductase flavoprotein, catalytic domain"/>
    <property type="match status" value="1"/>
</dbReference>
<evidence type="ECO:0000256" key="2">
    <source>
        <dbReference type="ARBA" id="ARBA00022630"/>
    </source>
</evidence>